<feature type="transmembrane region" description="Helical" evidence="1">
    <location>
        <begin position="34"/>
        <end position="53"/>
    </location>
</feature>
<keyword evidence="1" id="KW-0472">Membrane</keyword>
<dbReference type="AlphaFoldDB" id="A0A183CI20"/>
<dbReference type="WBParaSite" id="GPLIN_001252600">
    <property type="protein sequence ID" value="GPLIN_001252600"/>
    <property type="gene ID" value="GPLIN_001252600"/>
</dbReference>
<keyword evidence="1" id="KW-1133">Transmembrane helix</keyword>
<organism evidence="2 3">
    <name type="scientific">Globodera pallida</name>
    <name type="common">Potato cyst nematode worm</name>
    <name type="synonym">Heterodera pallida</name>
    <dbReference type="NCBI Taxonomy" id="36090"/>
    <lineage>
        <taxon>Eukaryota</taxon>
        <taxon>Metazoa</taxon>
        <taxon>Ecdysozoa</taxon>
        <taxon>Nematoda</taxon>
        <taxon>Chromadorea</taxon>
        <taxon>Rhabditida</taxon>
        <taxon>Tylenchina</taxon>
        <taxon>Tylenchomorpha</taxon>
        <taxon>Tylenchoidea</taxon>
        <taxon>Heteroderidae</taxon>
        <taxon>Heteroderinae</taxon>
        <taxon>Globodera</taxon>
    </lineage>
</organism>
<sequence>MADLPFQYIQQTSRKVNKRGFVQLCTGNDSLDQVLLSLFMTVLGVLNMITSNGRPRSLVTVDQSALLRLVFNFLLNFGVALLDPLVISIGMLFGMPLGRRPAVVKIVGPYLFLDIFRVRYASACARTATRG</sequence>
<name>A0A183CI20_GLOPA</name>
<proteinExistence type="predicted"/>
<evidence type="ECO:0000313" key="2">
    <source>
        <dbReference type="Proteomes" id="UP000050741"/>
    </source>
</evidence>
<protein>
    <submittedName>
        <fullName evidence="3">PGG domain-containing protein</fullName>
    </submittedName>
</protein>
<feature type="transmembrane region" description="Helical" evidence="1">
    <location>
        <begin position="65"/>
        <end position="93"/>
    </location>
</feature>
<keyword evidence="1" id="KW-0812">Transmembrane</keyword>
<evidence type="ECO:0000313" key="3">
    <source>
        <dbReference type="WBParaSite" id="GPLIN_001252600"/>
    </source>
</evidence>
<accession>A0A183CI20</accession>
<keyword evidence="2" id="KW-1185">Reference proteome</keyword>
<dbReference type="Proteomes" id="UP000050741">
    <property type="component" value="Unassembled WGS sequence"/>
</dbReference>
<evidence type="ECO:0000256" key="1">
    <source>
        <dbReference type="SAM" id="Phobius"/>
    </source>
</evidence>
<reference evidence="3" key="2">
    <citation type="submission" date="2016-06" db="UniProtKB">
        <authorList>
            <consortium name="WormBaseParasite"/>
        </authorList>
    </citation>
    <scope>IDENTIFICATION</scope>
</reference>
<reference evidence="2" key="1">
    <citation type="submission" date="2014-05" db="EMBL/GenBank/DDBJ databases">
        <title>The genome and life-stage specific transcriptomes of Globodera pallida elucidate key aspects of plant parasitism by a cyst nematode.</title>
        <authorList>
            <person name="Cotton J.A."/>
            <person name="Lilley C.J."/>
            <person name="Jones L.M."/>
            <person name="Kikuchi T."/>
            <person name="Reid A.J."/>
            <person name="Thorpe P."/>
            <person name="Tsai I.J."/>
            <person name="Beasley H."/>
            <person name="Blok V."/>
            <person name="Cock P.J.A."/>
            <person name="Van den Akker S.E."/>
            <person name="Holroyd N."/>
            <person name="Hunt M."/>
            <person name="Mantelin S."/>
            <person name="Naghra H."/>
            <person name="Pain A."/>
            <person name="Palomares-Rius J.E."/>
            <person name="Zarowiecki M."/>
            <person name="Berriman M."/>
            <person name="Jones J.T."/>
            <person name="Urwin P.E."/>
        </authorList>
    </citation>
    <scope>NUCLEOTIDE SEQUENCE [LARGE SCALE GENOMIC DNA]</scope>
    <source>
        <strain evidence="2">Lindley</strain>
    </source>
</reference>